<feature type="chain" id="PRO_5025444195" evidence="2">
    <location>
        <begin position="16"/>
        <end position="196"/>
    </location>
</feature>
<accession>A0A6A5K5R1</accession>
<organism evidence="3 4">
    <name type="scientific">Decorospora gaudefroyi</name>
    <dbReference type="NCBI Taxonomy" id="184978"/>
    <lineage>
        <taxon>Eukaryota</taxon>
        <taxon>Fungi</taxon>
        <taxon>Dikarya</taxon>
        <taxon>Ascomycota</taxon>
        <taxon>Pezizomycotina</taxon>
        <taxon>Dothideomycetes</taxon>
        <taxon>Pleosporomycetidae</taxon>
        <taxon>Pleosporales</taxon>
        <taxon>Pleosporineae</taxon>
        <taxon>Pleosporaceae</taxon>
        <taxon>Decorospora</taxon>
    </lineage>
</organism>
<reference evidence="3" key="1">
    <citation type="submission" date="2020-01" db="EMBL/GenBank/DDBJ databases">
        <authorList>
            <consortium name="DOE Joint Genome Institute"/>
            <person name="Haridas S."/>
            <person name="Albert R."/>
            <person name="Binder M."/>
            <person name="Bloem J."/>
            <person name="Labutti K."/>
            <person name="Salamov A."/>
            <person name="Andreopoulos B."/>
            <person name="Baker S.E."/>
            <person name="Barry K."/>
            <person name="Bills G."/>
            <person name="Bluhm B.H."/>
            <person name="Cannon C."/>
            <person name="Castanera R."/>
            <person name="Culley D.E."/>
            <person name="Daum C."/>
            <person name="Ezra D."/>
            <person name="Gonzalez J.B."/>
            <person name="Henrissat B."/>
            <person name="Kuo A."/>
            <person name="Liang C."/>
            <person name="Lipzen A."/>
            <person name="Lutzoni F."/>
            <person name="Magnuson J."/>
            <person name="Mondo S."/>
            <person name="Nolan M."/>
            <person name="Ohm R."/>
            <person name="Pangilinan J."/>
            <person name="Park H.-J."/>
            <person name="Ramirez L."/>
            <person name="Alfaro M."/>
            <person name="Sun H."/>
            <person name="Tritt A."/>
            <person name="Yoshinaga Y."/>
            <person name="Zwiers L.-H."/>
            <person name="Turgeon B.G."/>
            <person name="Goodwin S.B."/>
            <person name="Spatafora J.W."/>
            <person name="Crous P.W."/>
            <person name="Grigoriev I.V."/>
        </authorList>
    </citation>
    <scope>NUCLEOTIDE SEQUENCE</scope>
    <source>
        <strain evidence="3">P77</strain>
    </source>
</reference>
<evidence type="ECO:0000256" key="1">
    <source>
        <dbReference type="SAM" id="MobiDB-lite"/>
    </source>
</evidence>
<keyword evidence="2" id="KW-0732">Signal</keyword>
<dbReference type="OrthoDB" id="3693718at2759"/>
<proteinExistence type="predicted"/>
<dbReference type="AlphaFoldDB" id="A0A6A5K5R1"/>
<dbReference type="EMBL" id="ML975336">
    <property type="protein sequence ID" value="KAF1832538.1"/>
    <property type="molecule type" value="Genomic_DNA"/>
</dbReference>
<evidence type="ECO:0000256" key="2">
    <source>
        <dbReference type="SAM" id="SignalP"/>
    </source>
</evidence>
<dbReference type="Proteomes" id="UP000800040">
    <property type="component" value="Unassembled WGS sequence"/>
</dbReference>
<name>A0A6A5K5R1_9PLEO</name>
<gene>
    <name evidence="3" type="ORF">BDW02DRAFT_581130</name>
</gene>
<feature type="region of interest" description="Disordered" evidence="1">
    <location>
        <begin position="54"/>
        <end position="75"/>
    </location>
</feature>
<protein>
    <submittedName>
        <fullName evidence="3">Uncharacterized protein</fullName>
    </submittedName>
</protein>
<sequence length="196" mass="19717">MRSAVVLALASTTLAVSLNNVIGVVTKRQEGSTISLPSFTLADPSNTVGVPTVPTSTVDPELPVVTPTSGLPLPTNTGEPLPTGTGGLAFPTGQPGLPFPSGIFPIGSVSQFPTGGSPMPTGAPFPTGGFPIPSGGVPSFTGIPIPTTMQTKTRGPQPTAAPLFPDQDGGDLGSELQGWLDWLEGLFGGGKSQMVQ</sequence>
<evidence type="ECO:0000313" key="4">
    <source>
        <dbReference type="Proteomes" id="UP000800040"/>
    </source>
</evidence>
<keyword evidence="4" id="KW-1185">Reference proteome</keyword>
<evidence type="ECO:0000313" key="3">
    <source>
        <dbReference type="EMBL" id="KAF1832538.1"/>
    </source>
</evidence>
<feature type="signal peptide" evidence="2">
    <location>
        <begin position="1"/>
        <end position="15"/>
    </location>
</feature>